<protein>
    <recommendedName>
        <fullName evidence="2">Copper amine oxidase-like N-terminal domain-containing protein</fullName>
    </recommendedName>
</protein>
<evidence type="ECO:0000313" key="4">
    <source>
        <dbReference type="Proteomes" id="UP000661435"/>
    </source>
</evidence>
<dbReference type="Pfam" id="PF07833">
    <property type="entry name" value="Cu_amine_oxidN1"/>
    <property type="match status" value="1"/>
</dbReference>
<keyword evidence="4" id="KW-1185">Reference proteome</keyword>
<evidence type="ECO:0000259" key="2">
    <source>
        <dbReference type="Pfam" id="PF07833"/>
    </source>
</evidence>
<gene>
    <name evidence="3" type="ORF">H8S57_12550</name>
</gene>
<dbReference type="InterPro" id="IPR012854">
    <property type="entry name" value="Cu_amine_oxidase-like_N"/>
</dbReference>
<evidence type="ECO:0000313" key="3">
    <source>
        <dbReference type="EMBL" id="MBC5734545.1"/>
    </source>
</evidence>
<feature type="domain" description="Copper amine oxidase-like N-terminal" evidence="2">
    <location>
        <begin position="47"/>
        <end position="85"/>
    </location>
</feature>
<sequence>MVTLLLVGLIGTAVAAGYQKQATLDYTGIKITLDGKEITPTDANGAAVEPFAISGTTYLPVRAVANAFGLEVGWDQDTSTVTLDTPQIKKPTYITRTGSKYHNDPTCNGGTYWEVPYSTAVGMGLEPCDKCVH</sequence>
<accession>A0A8J6JGV7</accession>
<feature type="chain" id="PRO_5038962649" description="Copper amine oxidase-like N-terminal domain-containing protein" evidence="1">
    <location>
        <begin position="16"/>
        <end position="133"/>
    </location>
</feature>
<reference evidence="3" key="1">
    <citation type="submission" date="2020-08" db="EMBL/GenBank/DDBJ databases">
        <title>Genome public.</title>
        <authorList>
            <person name="Liu C."/>
            <person name="Sun Q."/>
        </authorList>
    </citation>
    <scope>NUCLEOTIDE SEQUENCE</scope>
    <source>
        <strain evidence="3">NSJ-51</strain>
    </source>
</reference>
<comment type="caution">
    <text evidence="3">The sequence shown here is derived from an EMBL/GenBank/DDBJ whole genome shotgun (WGS) entry which is preliminary data.</text>
</comment>
<name>A0A8J6JGV7_9FIRM</name>
<dbReference type="InterPro" id="IPR036582">
    <property type="entry name" value="Mao_N_sf"/>
</dbReference>
<organism evidence="3 4">
    <name type="scientific">Lawsonibacter hominis</name>
    <dbReference type="NCBI Taxonomy" id="2763053"/>
    <lineage>
        <taxon>Bacteria</taxon>
        <taxon>Bacillati</taxon>
        <taxon>Bacillota</taxon>
        <taxon>Clostridia</taxon>
        <taxon>Eubacteriales</taxon>
        <taxon>Oscillospiraceae</taxon>
        <taxon>Lawsonibacter</taxon>
    </lineage>
</organism>
<proteinExistence type="predicted"/>
<dbReference type="AlphaFoldDB" id="A0A8J6JGV7"/>
<evidence type="ECO:0000256" key="1">
    <source>
        <dbReference type="SAM" id="SignalP"/>
    </source>
</evidence>
<keyword evidence="1" id="KW-0732">Signal</keyword>
<dbReference type="Proteomes" id="UP000661435">
    <property type="component" value="Unassembled WGS sequence"/>
</dbReference>
<dbReference type="EMBL" id="JACOPP010000019">
    <property type="protein sequence ID" value="MBC5734545.1"/>
    <property type="molecule type" value="Genomic_DNA"/>
</dbReference>
<dbReference type="SUPFAM" id="SSF55383">
    <property type="entry name" value="Copper amine oxidase, domain N"/>
    <property type="match status" value="1"/>
</dbReference>
<feature type="signal peptide" evidence="1">
    <location>
        <begin position="1"/>
        <end position="15"/>
    </location>
</feature>